<name>A0ABV7D8W5_9PROT</name>
<sequence length="382" mass="41737">MHIEKQTDTAWISLQETHKKFTQIRHDIHRHPETAFEEFKTADLIAEQLQSWGIEVHRGFATTGVVGILKAGDGDDAIGLRADMDALHLDEMNSFDHKSVHQGRMHGCGHDGHTTMLLAAAEYLAKSKNFSGTVYFIFQPAEENEGGGKVMVEEGLFDKFPVKAVFGMHNIPGIPLGSFAVRPGAMMAGYDRFDITIKAKGGHAAMPDKFIDPIVIATDLVGAINTIVSRNMNPMHSAVVSVTRIAAGETYNVIPETATLAGTVRYFNIDDQALIQQRLETLAVNIAKAYGATAKVEYRVGYPPTLNSVDETAICTDVLIDVFGADKVDKEPEPLMAGEDFAFMLQKSPGCYVWAGNGSEGPHSCMVHNPNYDFNDELIPLG</sequence>
<keyword evidence="1" id="KW-0378">Hydrolase</keyword>
<evidence type="ECO:0000256" key="1">
    <source>
        <dbReference type="ARBA" id="ARBA00022801"/>
    </source>
</evidence>
<dbReference type="InterPro" id="IPR011650">
    <property type="entry name" value="Peptidase_M20_dimer"/>
</dbReference>
<dbReference type="PANTHER" id="PTHR11014:SF63">
    <property type="entry name" value="METALLOPEPTIDASE, PUTATIVE (AFU_ORTHOLOGUE AFUA_6G09600)-RELATED"/>
    <property type="match status" value="1"/>
</dbReference>
<keyword evidence="4" id="KW-1185">Reference proteome</keyword>
<evidence type="ECO:0000313" key="4">
    <source>
        <dbReference type="Proteomes" id="UP001595444"/>
    </source>
</evidence>
<evidence type="ECO:0000313" key="3">
    <source>
        <dbReference type="EMBL" id="MFC3053291.1"/>
    </source>
</evidence>
<dbReference type="SUPFAM" id="SSF55031">
    <property type="entry name" value="Bacterial exopeptidase dimerisation domain"/>
    <property type="match status" value="1"/>
</dbReference>
<feature type="domain" description="Peptidase M20 dimerisation" evidence="2">
    <location>
        <begin position="189"/>
        <end position="288"/>
    </location>
</feature>
<gene>
    <name evidence="3" type="ORF">ACFOKA_15410</name>
</gene>
<dbReference type="CDD" id="cd05666">
    <property type="entry name" value="M20_Acy1-like"/>
    <property type="match status" value="1"/>
</dbReference>
<dbReference type="PANTHER" id="PTHR11014">
    <property type="entry name" value="PEPTIDASE M20 FAMILY MEMBER"/>
    <property type="match status" value="1"/>
</dbReference>
<reference evidence="4" key="1">
    <citation type="journal article" date="2019" name="Int. J. Syst. Evol. Microbiol.">
        <title>The Global Catalogue of Microorganisms (GCM) 10K type strain sequencing project: providing services to taxonomists for standard genome sequencing and annotation.</title>
        <authorList>
            <consortium name="The Broad Institute Genomics Platform"/>
            <consortium name="The Broad Institute Genome Sequencing Center for Infectious Disease"/>
            <person name="Wu L."/>
            <person name="Ma J."/>
        </authorList>
    </citation>
    <scope>NUCLEOTIDE SEQUENCE [LARGE SCALE GENOMIC DNA]</scope>
    <source>
        <strain evidence="4">KCTC 62164</strain>
    </source>
</reference>
<dbReference type="InterPro" id="IPR002933">
    <property type="entry name" value="Peptidase_M20"/>
</dbReference>
<feature type="non-terminal residue" evidence="3">
    <location>
        <position position="382"/>
    </location>
</feature>
<dbReference type="InterPro" id="IPR017439">
    <property type="entry name" value="Amidohydrolase"/>
</dbReference>
<protein>
    <submittedName>
        <fullName evidence="3">M20 aminoacylase family protein</fullName>
    </submittedName>
</protein>
<comment type="caution">
    <text evidence="3">The sequence shown here is derived from an EMBL/GenBank/DDBJ whole genome shotgun (WGS) entry which is preliminary data.</text>
</comment>
<dbReference type="RefSeq" id="WP_380083361.1">
    <property type="nucleotide sequence ID" value="NZ_JBHRSL010000022.1"/>
</dbReference>
<dbReference type="Proteomes" id="UP001595444">
    <property type="component" value="Unassembled WGS sequence"/>
</dbReference>
<dbReference type="EMBL" id="JBHRSL010000022">
    <property type="protein sequence ID" value="MFC3053291.1"/>
    <property type="molecule type" value="Genomic_DNA"/>
</dbReference>
<proteinExistence type="predicted"/>
<organism evidence="3 4">
    <name type="scientific">Kordiimonas pumila</name>
    <dbReference type="NCBI Taxonomy" id="2161677"/>
    <lineage>
        <taxon>Bacteria</taxon>
        <taxon>Pseudomonadati</taxon>
        <taxon>Pseudomonadota</taxon>
        <taxon>Alphaproteobacteria</taxon>
        <taxon>Kordiimonadales</taxon>
        <taxon>Kordiimonadaceae</taxon>
        <taxon>Kordiimonas</taxon>
    </lineage>
</organism>
<dbReference type="Pfam" id="PF01546">
    <property type="entry name" value="Peptidase_M20"/>
    <property type="match status" value="1"/>
</dbReference>
<dbReference type="NCBIfam" id="TIGR01891">
    <property type="entry name" value="amidohydrolases"/>
    <property type="match status" value="1"/>
</dbReference>
<dbReference type="PIRSF" id="PIRSF005962">
    <property type="entry name" value="Pept_M20D_amidohydro"/>
    <property type="match status" value="1"/>
</dbReference>
<dbReference type="Gene3D" id="3.30.70.360">
    <property type="match status" value="1"/>
</dbReference>
<dbReference type="Pfam" id="PF07687">
    <property type="entry name" value="M20_dimer"/>
    <property type="match status" value="1"/>
</dbReference>
<dbReference type="InterPro" id="IPR036264">
    <property type="entry name" value="Bact_exopeptidase_dim_dom"/>
</dbReference>
<accession>A0ABV7D8W5</accession>
<dbReference type="SUPFAM" id="SSF53187">
    <property type="entry name" value="Zn-dependent exopeptidases"/>
    <property type="match status" value="1"/>
</dbReference>
<dbReference type="Gene3D" id="3.40.630.10">
    <property type="entry name" value="Zn peptidases"/>
    <property type="match status" value="1"/>
</dbReference>
<evidence type="ECO:0000259" key="2">
    <source>
        <dbReference type="Pfam" id="PF07687"/>
    </source>
</evidence>